<keyword evidence="3 5" id="KW-0472">Membrane</keyword>
<dbReference type="GO" id="GO:0007186">
    <property type="term" value="P:G protein-coupled receptor signaling pathway"/>
    <property type="evidence" value="ECO:0007669"/>
    <property type="project" value="InterPro"/>
</dbReference>
<dbReference type="PROSITE" id="PS50058">
    <property type="entry name" value="G_PROTEIN_GAMMA"/>
    <property type="match status" value="1"/>
</dbReference>
<dbReference type="Proteomes" id="UP001175271">
    <property type="component" value="Unassembled WGS sequence"/>
</dbReference>
<comment type="caution">
    <text evidence="7">The sequence shown here is derived from an EMBL/GenBank/DDBJ whole genome shotgun (WGS) entry which is preliminary data.</text>
</comment>
<dbReference type="EMBL" id="JAUCMV010000002">
    <property type="protein sequence ID" value="KAK0415658.1"/>
    <property type="molecule type" value="Genomic_DNA"/>
</dbReference>
<dbReference type="CDD" id="cd00068">
    <property type="entry name" value="GGL"/>
    <property type="match status" value="1"/>
</dbReference>
<dbReference type="InterPro" id="IPR001770">
    <property type="entry name" value="G-protein_gamma"/>
</dbReference>
<dbReference type="Pfam" id="PF00631">
    <property type="entry name" value="G-gamma"/>
    <property type="match status" value="1"/>
</dbReference>
<dbReference type="SMART" id="SM00224">
    <property type="entry name" value="GGL"/>
    <property type="match status" value="1"/>
</dbReference>
<keyword evidence="4 5" id="KW-0807">Transducer</keyword>
<comment type="similarity">
    <text evidence="1 5">Belongs to the G protein gamma family.</text>
</comment>
<evidence type="ECO:0000256" key="3">
    <source>
        <dbReference type="ARBA" id="ARBA00023136"/>
    </source>
</evidence>
<keyword evidence="8" id="KW-1185">Reference proteome</keyword>
<evidence type="ECO:0000256" key="2">
    <source>
        <dbReference type="ARBA" id="ARBA00022475"/>
    </source>
</evidence>
<evidence type="ECO:0000256" key="5">
    <source>
        <dbReference type="RuleBase" id="RU004973"/>
    </source>
</evidence>
<dbReference type="InterPro" id="IPR036284">
    <property type="entry name" value="GGL_sf"/>
</dbReference>
<evidence type="ECO:0000313" key="8">
    <source>
        <dbReference type="Proteomes" id="UP001175271"/>
    </source>
</evidence>
<protein>
    <recommendedName>
        <fullName evidence="5">Guanine nucleotide-binding protein subunit gamma</fullName>
    </recommendedName>
</protein>
<reference evidence="7" key="1">
    <citation type="submission" date="2023-06" db="EMBL/GenBank/DDBJ databases">
        <title>Genomic analysis of the entomopathogenic nematode Steinernema hermaphroditum.</title>
        <authorList>
            <person name="Schwarz E.M."/>
            <person name="Heppert J.K."/>
            <person name="Baniya A."/>
            <person name="Schwartz H.T."/>
            <person name="Tan C.-H."/>
            <person name="Antoshechkin I."/>
            <person name="Sternberg P.W."/>
            <person name="Goodrich-Blair H."/>
            <person name="Dillman A.R."/>
        </authorList>
    </citation>
    <scope>NUCLEOTIDE SEQUENCE</scope>
    <source>
        <strain evidence="7">PS9179</strain>
        <tissue evidence="7">Whole animal</tissue>
    </source>
</reference>
<comment type="subunit">
    <text evidence="5">G proteins are composed of 3 units; alpha, beta and gamma.</text>
</comment>
<dbReference type="InterPro" id="IPR015898">
    <property type="entry name" value="G-protein_gamma-like_dom"/>
</dbReference>
<evidence type="ECO:0000259" key="6">
    <source>
        <dbReference type="PROSITE" id="PS50058"/>
    </source>
</evidence>
<evidence type="ECO:0000256" key="4">
    <source>
        <dbReference type="ARBA" id="ARBA00023224"/>
    </source>
</evidence>
<dbReference type="SUPFAM" id="SSF48670">
    <property type="entry name" value="Transducin (heterotrimeric G protein), gamma chain"/>
    <property type="match status" value="1"/>
</dbReference>
<dbReference type="Gene3D" id="4.10.260.10">
    <property type="entry name" value="Transducin (heterotrimeric G protein), gamma chain"/>
    <property type="match status" value="1"/>
</dbReference>
<accession>A0AA39I0Q5</accession>
<proteinExistence type="inferred from homology"/>
<keyword evidence="2 5" id="KW-1003">Cell membrane</keyword>
<gene>
    <name evidence="7" type="ORF">QR680_012046</name>
</gene>
<dbReference type="GO" id="GO:0005834">
    <property type="term" value="C:heterotrimeric G-protein complex"/>
    <property type="evidence" value="ECO:0007669"/>
    <property type="project" value="InterPro"/>
</dbReference>
<evidence type="ECO:0000313" key="7">
    <source>
        <dbReference type="EMBL" id="KAK0415658.1"/>
    </source>
</evidence>
<dbReference type="SMART" id="SM01224">
    <property type="entry name" value="G_gamma"/>
    <property type="match status" value="1"/>
</dbReference>
<feature type="domain" description="G protein gamma" evidence="6">
    <location>
        <begin position="5"/>
        <end position="66"/>
    </location>
</feature>
<dbReference type="PRINTS" id="PR00321">
    <property type="entry name" value="GPROTEING"/>
</dbReference>
<name>A0AA39I0Q5_9BILA</name>
<dbReference type="PANTHER" id="PTHR13809">
    <property type="entry name" value="GUANINE NUCLEOTIDE-BINDING PROTEIN GAMMA SUBUNIT"/>
    <property type="match status" value="1"/>
</dbReference>
<evidence type="ECO:0000256" key="1">
    <source>
        <dbReference type="ARBA" id="ARBA00007431"/>
    </source>
</evidence>
<dbReference type="GO" id="GO:0031681">
    <property type="term" value="F:G-protein beta-subunit binding"/>
    <property type="evidence" value="ECO:0007669"/>
    <property type="project" value="InterPro"/>
</dbReference>
<sequence>MSGRDGHTILQARRMVDQLRRERNVRRATVSSCSADLIRYTQEFAKDDVLLTGFPNDKMNPYRPKGGFQMELRSNFSATIWTQPTQHLCLLCSTGLPGADVEFAVKLNGVGYECADLYHKVHKSDSGKFLLQIFLINHSERHDITVLAKKAVPPHPEALSQ</sequence>
<comment type="function">
    <text evidence="5">Guanine nucleotide-binding proteins (G proteins) are involved as a modulator or transducer in various transmembrane signaling systems. The beta and gamma chains are required for the GTPase activity, for replacement of GDP by GTP, and for G protein-effector interaction.</text>
</comment>
<dbReference type="AlphaFoldDB" id="A0AA39I0Q5"/>
<organism evidence="7 8">
    <name type="scientific">Steinernema hermaphroditum</name>
    <dbReference type="NCBI Taxonomy" id="289476"/>
    <lineage>
        <taxon>Eukaryota</taxon>
        <taxon>Metazoa</taxon>
        <taxon>Ecdysozoa</taxon>
        <taxon>Nematoda</taxon>
        <taxon>Chromadorea</taxon>
        <taxon>Rhabditida</taxon>
        <taxon>Tylenchina</taxon>
        <taxon>Panagrolaimomorpha</taxon>
        <taxon>Strongyloidoidea</taxon>
        <taxon>Steinernematidae</taxon>
        <taxon>Steinernema</taxon>
    </lineage>
</organism>
<comment type="subcellular location">
    <subcellularLocation>
        <location evidence="5">Cell membrane</location>
        <topology evidence="5">Lipid-anchor</topology>
        <orientation evidence="5">Cytoplasmic side</orientation>
    </subcellularLocation>
</comment>
<keyword evidence="5" id="KW-0449">Lipoprotein</keyword>